<dbReference type="InterPro" id="IPR018200">
    <property type="entry name" value="USP_CS"/>
</dbReference>
<dbReference type="EC" id="3.4.19.12" evidence="2"/>
<dbReference type="AlphaFoldDB" id="A0A0R3T9V7"/>
<keyword evidence="2" id="KW-0788">Thiol protease</keyword>
<feature type="region of interest" description="Disordered" evidence="3">
    <location>
        <begin position="367"/>
        <end position="397"/>
    </location>
</feature>
<proteinExistence type="inferred from homology"/>
<sequence>MSRILMRVRSADSESSKNANVIRHSGKKSLAASLKKAVGGSSRVQNRRDITHGLCQGSIEDKLESGKTPKDEVNTAAKTHRRNLSLPKSLENLHMRKKSTVSESGFKTPTPCGLENLGNTCYINAIMQCLHSTEPVREFCEKYDGSRSKSLKNGTDLVPAFVYLITKMNSLSTGSVSSSTLQRFKNAFVAHVPNYKGNLQQDALEFFTYLVDGLHEGIKEGSQTTSFSGPPNNNGTSFTPPPAIQRDTRLERRCGGLKTNEISGHLTGGDREASSGNSSVSSTRYFKKIVRKLSDKVFRPLRSHGSYDLRHDTHQSAVSSADATASENSFLKDTFVGHLQTRLRCLQCNNLTTRDELFWNLSLCVPESSSGEKESKDKRGILKTNSSSTSGTSSSTTSEVTCVSLDDCLKAFTKAEILDDADRPTCKRCKTRNTAELQVKISKLPKILVLQFQRFESSCCKTKKRNLIKFGFEQDMSPYYVNGSADKNTEVHNLRPTSIPKCFSSPAFLHPSDDAELQKSMSAASIPATIHKLDLSEATVPTNYQLYAVVYHQGGTDRGHYTARCRLPSNPVDSEQASWYFFDDEK</sequence>
<feature type="region of interest" description="Disordered" evidence="3">
    <location>
        <begin position="1"/>
        <end position="29"/>
    </location>
</feature>
<dbReference type="InterPro" id="IPR028889">
    <property type="entry name" value="USP"/>
</dbReference>
<organism evidence="7">
    <name type="scientific">Rodentolepis nana</name>
    <name type="common">Dwarf tapeworm</name>
    <name type="synonym">Hymenolepis nana</name>
    <dbReference type="NCBI Taxonomy" id="102285"/>
    <lineage>
        <taxon>Eukaryota</taxon>
        <taxon>Metazoa</taxon>
        <taxon>Spiralia</taxon>
        <taxon>Lophotrochozoa</taxon>
        <taxon>Platyhelminthes</taxon>
        <taxon>Cestoda</taxon>
        <taxon>Eucestoda</taxon>
        <taxon>Cyclophyllidea</taxon>
        <taxon>Hymenolepididae</taxon>
        <taxon>Rodentolepis</taxon>
    </lineage>
</organism>
<evidence type="ECO:0000256" key="3">
    <source>
        <dbReference type="SAM" id="MobiDB-lite"/>
    </source>
</evidence>
<accession>A0A0R3T9V7</accession>
<dbReference type="PANTHER" id="PTHR21646:SF23">
    <property type="entry name" value="UBIQUITIN CARBOXYL-TERMINAL HYDROLASE USP2"/>
    <property type="match status" value="1"/>
</dbReference>
<dbReference type="PANTHER" id="PTHR21646">
    <property type="entry name" value="UBIQUITIN CARBOXYL-TERMINAL HYDROLASE"/>
    <property type="match status" value="1"/>
</dbReference>
<dbReference type="InterPro" id="IPR001394">
    <property type="entry name" value="Peptidase_C19_UCH"/>
</dbReference>
<reference evidence="7" key="1">
    <citation type="submission" date="2017-02" db="UniProtKB">
        <authorList>
            <consortium name="WormBaseParasite"/>
        </authorList>
    </citation>
    <scope>IDENTIFICATION</scope>
</reference>
<evidence type="ECO:0000313" key="5">
    <source>
        <dbReference type="EMBL" id="VDN99703.1"/>
    </source>
</evidence>
<evidence type="ECO:0000313" key="7">
    <source>
        <dbReference type="WBParaSite" id="HNAJ_0000384601-mRNA-1"/>
    </source>
</evidence>
<dbReference type="WBParaSite" id="HNAJ_0000384601-mRNA-1">
    <property type="protein sequence ID" value="HNAJ_0000384601-mRNA-1"/>
    <property type="gene ID" value="HNAJ_0000384601"/>
</dbReference>
<dbReference type="OrthoDB" id="265306at2759"/>
<dbReference type="PROSITE" id="PS00973">
    <property type="entry name" value="USP_2"/>
    <property type="match status" value="1"/>
</dbReference>
<dbReference type="PROSITE" id="PS00972">
    <property type="entry name" value="USP_1"/>
    <property type="match status" value="1"/>
</dbReference>
<feature type="compositionally biased region" description="Low complexity" evidence="3">
    <location>
        <begin position="384"/>
        <end position="397"/>
    </location>
</feature>
<dbReference type="InterPro" id="IPR038765">
    <property type="entry name" value="Papain-like_cys_pep_sf"/>
</dbReference>
<dbReference type="SUPFAM" id="SSF54001">
    <property type="entry name" value="Cysteine proteinases"/>
    <property type="match status" value="1"/>
</dbReference>
<keyword evidence="2" id="KW-0645">Protease</keyword>
<dbReference type="Gene3D" id="3.90.70.10">
    <property type="entry name" value="Cysteine proteinases"/>
    <property type="match status" value="1"/>
</dbReference>
<dbReference type="InterPro" id="IPR050185">
    <property type="entry name" value="Ub_carboxyl-term_hydrolase"/>
</dbReference>
<feature type="compositionally biased region" description="Polar residues" evidence="3">
    <location>
        <begin position="221"/>
        <end position="238"/>
    </location>
</feature>
<dbReference type="Proteomes" id="UP000278807">
    <property type="component" value="Unassembled WGS sequence"/>
</dbReference>
<evidence type="ECO:0000259" key="4">
    <source>
        <dbReference type="PROSITE" id="PS50235"/>
    </source>
</evidence>
<gene>
    <name evidence="5" type="ORF">HNAJ_LOCUS3844</name>
</gene>
<dbReference type="EMBL" id="UZAE01002397">
    <property type="protein sequence ID" value="VDN99703.1"/>
    <property type="molecule type" value="Genomic_DNA"/>
</dbReference>
<dbReference type="PROSITE" id="PS50235">
    <property type="entry name" value="USP_3"/>
    <property type="match status" value="1"/>
</dbReference>
<dbReference type="GO" id="GO:0004843">
    <property type="term" value="F:cysteine-type deubiquitinase activity"/>
    <property type="evidence" value="ECO:0007669"/>
    <property type="project" value="UniProtKB-UniRule"/>
</dbReference>
<comment type="similarity">
    <text evidence="2">Belongs to the peptidase C19 family.</text>
</comment>
<name>A0A0R3T9V7_RODNA</name>
<dbReference type="GO" id="GO:0016579">
    <property type="term" value="P:protein deubiquitination"/>
    <property type="evidence" value="ECO:0007669"/>
    <property type="project" value="InterPro"/>
</dbReference>
<feature type="region of interest" description="Disordered" evidence="3">
    <location>
        <begin position="221"/>
        <end position="247"/>
    </location>
</feature>
<comment type="catalytic activity">
    <reaction evidence="1 2">
        <text>Thiol-dependent hydrolysis of ester, thioester, amide, peptide and isopeptide bonds formed by the C-terminal Gly of ubiquitin (a 76-residue protein attached to proteins as an intracellular targeting signal).</text>
        <dbReference type="EC" id="3.4.19.12"/>
    </reaction>
</comment>
<reference evidence="5 6" key="2">
    <citation type="submission" date="2018-11" db="EMBL/GenBank/DDBJ databases">
        <authorList>
            <consortium name="Pathogen Informatics"/>
        </authorList>
    </citation>
    <scope>NUCLEOTIDE SEQUENCE [LARGE SCALE GENOMIC DNA]</scope>
</reference>
<dbReference type="STRING" id="102285.A0A0R3T9V7"/>
<keyword evidence="2" id="KW-0833">Ubl conjugation pathway</keyword>
<feature type="region of interest" description="Disordered" evidence="3">
    <location>
        <begin position="259"/>
        <end position="279"/>
    </location>
</feature>
<evidence type="ECO:0000256" key="1">
    <source>
        <dbReference type="ARBA" id="ARBA00000707"/>
    </source>
</evidence>
<evidence type="ECO:0000256" key="2">
    <source>
        <dbReference type="RuleBase" id="RU366025"/>
    </source>
</evidence>
<feature type="compositionally biased region" description="Basic and acidic residues" evidence="3">
    <location>
        <begin position="370"/>
        <end position="380"/>
    </location>
</feature>
<dbReference type="GO" id="GO:0006508">
    <property type="term" value="P:proteolysis"/>
    <property type="evidence" value="ECO:0007669"/>
    <property type="project" value="UniProtKB-KW"/>
</dbReference>
<keyword evidence="2" id="KW-0378">Hydrolase</keyword>
<dbReference type="Pfam" id="PF00443">
    <property type="entry name" value="UCH"/>
    <property type="match status" value="1"/>
</dbReference>
<keyword evidence="6" id="KW-1185">Reference proteome</keyword>
<feature type="domain" description="USP" evidence="4">
    <location>
        <begin position="112"/>
        <end position="586"/>
    </location>
</feature>
<evidence type="ECO:0000313" key="6">
    <source>
        <dbReference type="Proteomes" id="UP000278807"/>
    </source>
</evidence>
<protein>
    <recommendedName>
        <fullName evidence="2">Ubiquitin carboxyl-terminal hydrolase</fullName>
        <ecNumber evidence="2">3.4.19.12</ecNumber>
    </recommendedName>
</protein>